<dbReference type="Proteomes" id="UP000028838">
    <property type="component" value="Unassembled WGS sequence"/>
</dbReference>
<dbReference type="InterPro" id="IPR036703">
    <property type="entry name" value="MOB_kinase_act_sf"/>
</dbReference>
<feature type="region of interest" description="Disordered" evidence="1">
    <location>
        <begin position="20"/>
        <end position="48"/>
    </location>
</feature>
<reference evidence="2 3" key="1">
    <citation type="submission" date="2014-07" db="EMBL/GenBank/DDBJ databases">
        <authorList>
            <person name="Sibley D."/>
            <person name="Venepally P."/>
            <person name="Karamycheva S."/>
            <person name="Hadjithomas M."/>
            <person name="Khan A."/>
            <person name="Brunk B."/>
            <person name="Roos D."/>
            <person name="Caler E."/>
            <person name="Lorenzi H."/>
        </authorList>
    </citation>
    <scope>NUCLEOTIDE SEQUENCE [LARGE SCALE GENOMIC DNA]</scope>
    <source>
        <strain evidence="2 3">FOU</strain>
    </source>
</reference>
<gene>
    <name evidence="2" type="ORF">TGFOU_304730</name>
</gene>
<name>A0A086K1U4_TOXGO</name>
<dbReference type="OrthoDB" id="328421at2759"/>
<sequence length="313" mass="34990">MNYWTSWRLPRPCARKAPLQGGAAIRPKKASHARGESERDESETATSISSEAFLTHPPRWAMTLTAARASLGNQVLPLAVKMPATCVDLNEWLAVKTFDVFNEVQLVWSLVKDQCQCRGFTAGEHTLPSVDGDTSHTAKEHVRLICIQLRSILQDSKIFVIEPGAAFPDDFSQHVSFILAQLMHIYCHIYRQHFEYLVETDTVAYVNCCFKHALLFGNEFHLITDADVAAVANLVKIFLKQAQSEQHRSCNATNWTSLEGCGSGRDRDPKCSLSPYHSNCMREKEELLVPESQTTTSADGRSDKSPRSSQASF</sequence>
<dbReference type="VEuPathDB" id="ToxoDB:TGFOU_304730"/>
<evidence type="ECO:0000256" key="1">
    <source>
        <dbReference type="SAM" id="MobiDB-lite"/>
    </source>
</evidence>
<accession>A0A086K1U4</accession>
<proteinExistence type="predicted"/>
<evidence type="ECO:0000313" key="3">
    <source>
        <dbReference type="Proteomes" id="UP000028838"/>
    </source>
</evidence>
<comment type="caution">
    <text evidence="2">The sequence shown here is derived from an EMBL/GenBank/DDBJ whole genome shotgun (WGS) entry which is preliminary data.</text>
</comment>
<dbReference type="Pfam" id="PF03637">
    <property type="entry name" value="Mob1_phocein"/>
    <property type="match status" value="1"/>
</dbReference>
<dbReference type="InterPro" id="IPR005301">
    <property type="entry name" value="MOB_kinase_act_fam"/>
</dbReference>
<organism evidence="2 3">
    <name type="scientific">Toxoplasma gondii FOU</name>
    <dbReference type="NCBI Taxonomy" id="943167"/>
    <lineage>
        <taxon>Eukaryota</taxon>
        <taxon>Sar</taxon>
        <taxon>Alveolata</taxon>
        <taxon>Apicomplexa</taxon>
        <taxon>Conoidasida</taxon>
        <taxon>Coccidia</taxon>
        <taxon>Eucoccidiorida</taxon>
        <taxon>Eimeriorina</taxon>
        <taxon>Sarcocystidae</taxon>
        <taxon>Toxoplasma</taxon>
    </lineage>
</organism>
<dbReference type="SMART" id="SM01388">
    <property type="entry name" value="Mob1_phocein"/>
    <property type="match status" value="1"/>
</dbReference>
<dbReference type="PANTHER" id="PTHR22599">
    <property type="entry name" value="MPS ONE BINDER KINASE ACTIVATOR-LIKE MOB"/>
    <property type="match status" value="1"/>
</dbReference>
<evidence type="ECO:0000313" key="2">
    <source>
        <dbReference type="EMBL" id="KFG38362.1"/>
    </source>
</evidence>
<dbReference type="SUPFAM" id="SSF101152">
    <property type="entry name" value="Mob1/phocein"/>
    <property type="match status" value="1"/>
</dbReference>
<feature type="region of interest" description="Disordered" evidence="1">
    <location>
        <begin position="286"/>
        <end position="313"/>
    </location>
</feature>
<dbReference type="AlphaFoldDB" id="A0A086K1U4"/>
<protein>
    <submittedName>
        <fullName evidence="2">Mob1/phocein family protein</fullName>
    </submittedName>
</protein>
<dbReference type="Gene3D" id="1.20.140.30">
    <property type="entry name" value="MOB kinase activator"/>
    <property type="match status" value="1"/>
</dbReference>
<dbReference type="EMBL" id="AEYH02002498">
    <property type="protein sequence ID" value="KFG38362.1"/>
    <property type="molecule type" value="Genomic_DNA"/>
</dbReference>